<evidence type="ECO:0000313" key="12">
    <source>
        <dbReference type="Ensembl" id="ENSFHEP00000018729.1"/>
    </source>
</evidence>
<dbReference type="GO" id="GO:0042129">
    <property type="term" value="P:regulation of T cell proliferation"/>
    <property type="evidence" value="ECO:0007669"/>
    <property type="project" value="InterPro"/>
</dbReference>
<keyword evidence="13" id="KW-1185">Reference proteome</keyword>
<evidence type="ECO:0000256" key="7">
    <source>
        <dbReference type="ARBA" id="ARBA00023180"/>
    </source>
</evidence>
<keyword evidence="7" id="KW-0325">Glycoprotein</keyword>
<proteinExistence type="predicted"/>
<dbReference type="GeneID" id="105921498"/>
<keyword evidence="2 10" id="KW-0812">Transmembrane</keyword>
<evidence type="ECO:0000256" key="8">
    <source>
        <dbReference type="ARBA" id="ARBA00023319"/>
    </source>
</evidence>
<feature type="signal peptide" evidence="11">
    <location>
        <begin position="1"/>
        <end position="21"/>
    </location>
</feature>
<evidence type="ECO:0000313" key="13">
    <source>
        <dbReference type="Proteomes" id="UP000265000"/>
    </source>
</evidence>
<evidence type="ECO:0000256" key="11">
    <source>
        <dbReference type="SAM" id="SignalP"/>
    </source>
</evidence>
<organism evidence="12 13">
    <name type="scientific">Fundulus heteroclitus</name>
    <name type="common">Killifish</name>
    <name type="synonym">Mummichog</name>
    <dbReference type="NCBI Taxonomy" id="8078"/>
    <lineage>
        <taxon>Eukaryota</taxon>
        <taxon>Metazoa</taxon>
        <taxon>Chordata</taxon>
        <taxon>Craniata</taxon>
        <taxon>Vertebrata</taxon>
        <taxon>Euteleostomi</taxon>
        <taxon>Actinopterygii</taxon>
        <taxon>Neopterygii</taxon>
        <taxon>Teleostei</taxon>
        <taxon>Neoteleostei</taxon>
        <taxon>Acanthomorphata</taxon>
        <taxon>Ovalentaria</taxon>
        <taxon>Atherinomorphae</taxon>
        <taxon>Cyprinodontiformes</taxon>
        <taxon>Fundulidae</taxon>
        <taxon>Fundulus</taxon>
    </lineage>
</organism>
<dbReference type="PANTHER" id="PTHR11494:SF9">
    <property type="entry name" value="SI:DKEY-1H24.6"/>
    <property type="match status" value="1"/>
</dbReference>
<evidence type="ECO:0000256" key="4">
    <source>
        <dbReference type="ARBA" id="ARBA00022989"/>
    </source>
</evidence>
<evidence type="ECO:0000256" key="6">
    <source>
        <dbReference type="ARBA" id="ARBA00023157"/>
    </source>
</evidence>
<dbReference type="Ensembl" id="ENSFHET00000027788.1">
    <property type="protein sequence ID" value="ENSFHEP00000018729.1"/>
    <property type="gene ID" value="ENSFHEG00000020630.1"/>
</dbReference>
<name>A0A3Q2PZ96_FUNHE</name>
<dbReference type="GeneTree" id="ENSGT00990000203779"/>
<protein>
    <submittedName>
        <fullName evidence="12">Uncharacterized LOC105921498</fullName>
    </submittedName>
</protein>
<dbReference type="AlphaFoldDB" id="A0A3Q2PZ96"/>
<keyword evidence="5 10" id="KW-0472">Membrane</keyword>
<keyword evidence="8" id="KW-0393">Immunoglobulin domain</keyword>
<dbReference type="GO" id="GO:0050852">
    <property type="term" value="P:T cell receptor signaling pathway"/>
    <property type="evidence" value="ECO:0007669"/>
    <property type="project" value="TreeGrafter"/>
</dbReference>
<dbReference type="OrthoDB" id="8654606at2759"/>
<evidence type="ECO:0000256" key="3">
    <source>
        <dbReference type="ARBA" id="ARBA00022729"/>
    </source>
</evidence>
<feature type="region of interest" description="Disordered" evidence="9">
    <location>
        <begin position="175"/>
        <end position="200"/>
    </location>
</feature>
<accession>A0A3Q2PZ96</accession>
<evidence type="ECO:0000256" key="10">
    <source>
        <dbReference type="SAM" id="Phobius"/>
    </source>
</evidence>
<feature type="chain" id="PRO_5018762354" evidence="11">
    <location>
        <begin position="22"/>
        <end position="200"/>
    </location>
</feature>
<keyword evidence="6" id="KW-1015">Disulfide bond</keyword>
<evidence type="ECO:0000256" key="2">
    <source>
        <dbReference type="ARBA" id="ARBA00022692"/>
    </source>
</evidence>
<dbReference type="InterPro" id="IPR040216">
    <property type="entry name" value="CTLA4/CD28"/>
</dbReference>
<feature type="compositionally biased region" description="Basic residues" evidence="9">
    <location>
        <begin position="184"/>
        <end position="200"/>
    </location>
</feature>
<sequence>MGVCWWLLILMCCTSPNRSNAKTDCRTAERTQTMFVPCPNMTGDVTFKLFRNNSLICNLLDRSKQCNETGADVHPDKNEKGEFIGFKLAGKERQGFYLCEGTRIYPPPYTFESKSELVCEHGQEYLCKNENCKRDEPVWIWIMVVALLGTYSLAVTIAAFIIWYKMKDAESQNDYINTKPKAPPNRRKRRGLQHPIPKHF</sequence>
<evidence type="ECO:0000256" key="1">
    <source>
        <dbReference type="ARBA" id="ARBA00004479"/>
    </source>
</evidence>
<dbReference type="Proteomes" id="UP000265000">
    <property type="component" value="Unplaced"/>
</dbReference>
<reference evidence="12" key="1">
    <citation type="submission" date="2025-08" db="UniProtKB">
        <authorList>
            <consortium name="Ensembl"/>
        </authorList>
    </citation>
    <scope>IDENTIFICATION</scope>
</reference>
<dbReference type="PANTHER" id="PTHR11494">
    <property type="entry name" value="CYTOTOXIC T-LYMPHOCYTE PROTEIN"/>
    <property type="match status" value="1"/>
</dbReference>
<comment type="subcellular location">
    <subcellularLocation>
        <location evidence="1">Membrane</location>
        <topology evidence="1">Single-pass type I membrane protein</topology>
    </subcellularLocation>
</comment>
<dbReference type="GO" id="GO:0009897">
    <property type="term" value="C:external side of plasma membrane"/>
    <property type="evidence" value="ECO:0007669"/>
    <property type="project" value="TreeGrafter"/>
</dbReference>
<evidence type="ECO:0000256" key="9">
    <source>
        <dbReference type="SAM" id="MobiDB-lite"/>
    </source>
</evidence>
<feature type="transmembrane region" description="Helical" evidence="10">
    <location>
        <begin position="138"/>
        <end position="164"/>
    </location>
</feature>
<evidence type="ECO:0000256" key="5">
    <source>
        <dbReference type="ARBA" id="ARBA00023136"/>
    </source>
</evidence>
<reference evidence="12" key="2">
    <citation type="submission" date="2025-09" db="UniProtKB">
        <authorList>
            <consortium name="Ensembl"/>
        </authorList>
    </citation>
    <scope>IDENTIFICATION</scope>
</reference>
<keyword evidence="4 10" id="KW-1133">Transmembrane helix</keyword>
<keyword evidence="3 11" id="KW-0732">Signal</keyword>